<evidence type="ECO:0000313" key="4">
    <source>
        <dbReference type="Proteomes" id="UP001501576"/>
    </source>
</evidence>
<proteinExistence type="predicted"/>
<dbReference type="Proteomes" id="UP001501576">
    <property type="component" value="Unassembled WGS sequence"/>
</dbReference>
<dbReference type="RefSeq" id="WP_346161652.1">
    <property type="nucleotide sequence ID" value="NZ_BAAABZ010000092.1"/>
</dbReference>
<evidence type="ECO:0000313" key="3">
    <source>
        <dbReference type="EMBL" id="GAA0573896.1"/>
    </source>
</evidence>
<accession>A0ABN1ET69</accession>
<evidence type="ECO:0000259" key="2">
    <source>
        <dbReference type="Pfam" id="PF07811"/>
    </source>
</evidence>
<dbReference type="EMBL" id="BAAABZ010000092">
    <property type="protein sequence ID" value="GAA0573896.1"/>
    <property type="molecule type" value="Genomic_DNA"/>
</dbReference>
<dbReference type="Pfam" id="PF07811">
    <property type="entry name" value="TadE"/>
    <property type="match status" value="1"/>
</dbReference>
<sequence length="157" mass="15957">MSTRARVRRAGNCVRSLDRGSAAVETAIIAPALILLLLVIAAFGRVHLAQGKADSAARAAARTASLARDPATAQQQARQAAMDSLDADGLRCSDVTISVDTSGLSAPIGQSATVTAIVACTAPLGDLAVPGLPGSKELTSTFTSVVDQYRARPDGAT</sequence>
<keyword evidence="4" id="KW-1185">Reference proteome</keyword>
<keyword evidence="1" id="KW-0812">Transmembrane</keyword>
<feature type="transmembrane region" description="Helical" evidence="1">
    <location>
        <begin position="21"/>
        <end position="43"/>
    </location>
</feature>
<comment type="caution">
    <text evidence="3">The sequence shown here is derived from an EMBL/GenBank/DDBJ whole genome shotgun (WGS) entry which is preliminary data.</text>
</comment>
<dbReference type="InterPro" id="IPR012495">
    <property type="entry name" value="TadE-like_dom"/>
</dbReference>
<evidence type="ECO:0000256" key="1">
    <source>
        <dbReference type="SAM" id="Phobius"/>
    </source>
</evidence>
<keyword evidence="1" id="KW-0472">Membrane</keyword>
<keyword evidence="1" id="KW-1133">Transmembrane helix</keyword>
<feature type="domain" description="TadE-like" evidence="2">
    <location>
        <begin position="20"/>
        <end position="62"/>
    </location>
</feature>
<organism evidence="3 4">
    <name type="scientific">Streptomyces mordarskii</name>
    <dbReference type="NCBI Taxonomy" id="1226758"/>
    <lineage>
        <taxon>Bacteria</taxon>
        <taxon>Bacillati</taxon>
        <taxon>Actinomycetota</taxon>
        <taxon>Actinomycetes</taxon>
        <taxon>Kitasatosporales</taxon>
        <taxon>Streptomycetaceae</taxon>
        <taxon>Streptomyces</taxon>
    </lineage>
</organism>
<gene>
    <name evidence="3" type="ORF">GCM10010390_91280</name>
</gene>
<protein>
    <submittedName>
        <fullName evidence="3">Pilus assembly protein</fullName>
    </submittedName>
</protein>
<reference evidence="3 4" key="1">
    <citation type="journal article" date="2019" name="Int. J. Syst. Evol. Microbiol.">
        <title>The Global Catalogue of Microorganisms (GCM) 10K type strain sequencing project: providing services to taxonomists for standard genome sequencing and annotation.</title>
        <authorList>
            <consortium name="The Broad Institute Genomics Platform"/>
            <consortium name="The Broad Institute Genome Sequencing Center for Infectious Disease"/>
            <person name="Wu L."/>
            <person name="Ma J."/>
        </authorList>
    </citation>
    <scope>NUCLEOTIDE SEQUENCE [LARGE SCALE GENOMIC DNA]</scope>
    <source>
        <strain evidence="3 4">JCM 5052</strain>
    </source>
</reference>
<name>A0ABN1ET69_9ACTN</name>